<reference evidence="2 3" key="1">
    <citation type="submission" date="2022-11" db="EMBL/GenBank/DDBJ databases">
        <title>Minimal conservation of predation-associated metabolite biosynthetic gene clusters underscores biosynthetic potential of Myxococcota including descriptions for ten novel species: Archangium lansinium sp. nov., Myxococcus landrumus sp. nov., Nannocystis bai.</title>
        <authorList>
            <person name="Ahearne A."/>
            <person name="Stevens C."/>
            <person name="Phillips K."/>
        </authorList>
    </citation>
    <scope>NUCLEOTIDE SEQUENCE [LARGE SCALE GENOMIC DNA]</scope>
    <source>
        <strain evidence="2 3">MIWBW</strain>
    </source>
</reference>
<feature type="region of interest" description="Disordered" evidence="1">
    <location>
        <begin position="242"/>
        <end position="291"/>
    </location>
</feature>
<keyword evidence="3" id="KW-1185">Reference proteome</keyword>
<feature type="compositionally biased region" description="Polar residues" evidence="1">
    <location>
        <begin position="204"/>
        <end position="217"/>
    </location>
</feature>
<evidence type="ECO:0000313" key="2">
    <source>
        <dbReference type="EMBL" id="MCY1080033.1"/>
    </source>
</evidence>
<protein>
    <submittedName>
        <fullName evidence="2">Uncharacterized protein</fullName>
    </submittedName>
</protein>
<comment type="caution">
    <text evidence="2">The sequence shown here is derived from an EMBL/GenBank/DDBJ whole genome shotgun (WGS) entry which is preliminary data.</text>
</comment>
<proteinExistence type="predicted"/>
<feature type="region of interest" description="Disordered" evidence="1">
    <location>
        <begin position="1"/>
        <end position="27"/>
    </location>
</feature>
<feature type="compositionally biased region" description="Polar residues" evidence="1">
    <location>
        <begin position="7"/>
        <end position="27"/>
    </location>
</feature>
<evidence type="ECO:0000256" key="1">
    <source>
        <dbReference type="SAM" id="MobiDB-lite"/>
    </source>
</evidence>
<dbReference type="RefSeq" id="WP_267538714.1">
    <property type="nucleotide sequence ID" value="NZ_JAPNKA010000001.1"/>
</dbReference>
<feature type="compositionally biased region" description="Low complexity" evidence="1">
    <location>
        <begin position="248"/>
        <end position="279"/>
    </location>
</feature>
<sequence>MTKYKKQVTQASSQVESSTPSEEEQLGTQAQVASKFYQAASQKHIQRKLAKQAKDPSTFTEPYSQNNPLKSMLNLEMGHGVAQMRTSAPAPASASASAPAPAPTTGKQPSHSVQKFGSSQTTVRVPNEGARSGPSLLSKTTVALQGAGQSSKYSVMASRSTPIHPMQGTNPTFHNLAALEAARSGGRDQASVAAKMRLAQTGNLTPQQASAPQTHATFEQPDAQKPTPAQQRLIARNTGNTLKLWANGPGSSRSSSSTASAPAPSSSASSSSASSAPVPSVQPPGSPRGQRFISALQNMSSSPTPSREDLHEAISILSDVHGSNFAAPMSPVGTDSEGEAFEETFGTKPTKKGPP</sequence>
<feature type="region of interest" description="Disordered" evidence="1">
    <location>
        <begin position="204"/>
        <end position="229"/>
    </location>
</feature>
<dbReference type="EMBL" id="JAPNKA010000001">
    <property type="protein sequence ID" value="MCY1080033.1"/>
    <property type="molecule type" value="Genomic_DNA"/>
</dbReference>
<feature type="region of interest" description="Disordered" evidence="1">
    <location>
        <begin position="47"/>
        <end position="138"/>
    </location>
</feature>
<feature type="region of interest" description="Disordered" evidence="1">
    <location>
        <begin position="327"/>
        <end position="355"/>
    </location>
</feature>
<feature type="compositionally biased region" description="Polar residues" evidence="1">
    <location>
        <begin position="55"/>
        <end position="69"/>
    </location>
</feature>
<evidence type="ECO:0000313" key="3">
    <source>
        <dbReference type="Proteomes" id="UP001207654"/>
    </source>
</evidence>
<name>A0ABT4AEC8_9BACT</name>
<feature type="compositionally biased region" description="Polar residues" evidence="1">
    <location>
        <begin position="105"/>
        <end position="124"/>
    </location>
</feature>
<accession>A0ABT4AEC8</accession>
<gene>
    <name evidence="2" type="ORF">OV287_36840</name>
</gene>
<dbReference type="Proteomes" id="UP001207654">
    <property type="component" value="Unassembled WGS sequence"/>
</dbReference>
<organism evidence="2 3">
    <name type="scientific">Archangium lansingense</name>
    <dbReference type="NCBI Taxonomy" id="2995310"/>
    <lineage>
        <taxon>Bacteria</taxon>
        <taxon>Pseudomonadati</taxon>
        <taxon>Myxococcota</taxon>
        <taxon>Myxococcia</taxon>
        <taxon>Myxococcales</taxon>
        <taxon>Cystobacterineae</taxon>
        <taxon>Archangiaceae</taxon>
        <taxon>Archangium</taxon>
    </lineage>
</organism>
<feature type="compositionally biased region" description="Low complexity" evidence="1">
    <location>
        <begin position="87"/>
        <end position="99"/>
    </location>
</feature>